<dbReference type="PANTHER" id="PTHR38386:SF7">
    <property type="entry name" value="TOPOISOMERASE 1-ASSOCIATED FACTOR 1"/>
    <property type="match status" value="1"/>
</dbReference>
<dbReference type="EMBL" id="CP144691">
    <property type="protein sequence ID" value="WVY94323.1"/>
    <property type="molecule type" value="Genomic_DNA"/>
</dbReference>
<proteinExistence type="predicted"/>
<protein>
    <submittedName>
        <fullName evidence="2">Uncharacterized protein</fullName>
    </submittedName>
</protein>
<organism evidence="2 3">
    <name type="scientific">Vigna mungo</name>
    <name type="common">Black gram</name>
    <name type="synonym">Phaseolus mungo</name>
    <dbReference type="NCBI Taxonomy" id="3915"/>
    <lineage>
        <taxon>Eukaryota</taxon>
        <taxon>Viridiplantae</taxon>
        <taxon>Streptophyta</taxon>
        <taxon>Embryophyta</taxon>
        <taxon>Tracheophyta</taxon>
        <taxon>Spermatophyta</taxon>
        <taxon>Magnoliopsida</taxon>
        <taxon>eudicotyledons</taxon>
        <taxon>Gunneridae</taxon>
        <taxon>Pentapetalae</taxon>
        <taxon>rosids</taxon>
        <taxon>fabids</taxon>
        <taxon>Fabales</taxon>
        <taxon>Fabaceae</taxon>
        <taxon>Papilionoideae</taxon>
        <taxon>50 kb inversion clade</taxon>
        <taxon>NPAAA clade</taxon>
        <taxon>indigoferoid/millettioid clade</taxon>
        <taxon>Phaseoleae</taxon>
        <taxon>Vigna</taxon>
    </lineage>
</organism>
<feature type="compositionally biased region" description="Basic and acidic residues" evidence="1">
    <location>
        <begin position="27"/>
        <end position="60"/>
    </location>
</feature>
<name>A0AAQ3RGB4_VIGMU</name>
<dbReference type="PANTHER" id="PTHR38386">
    <property type="entry name" value="OS05G0426900 PROTEIN"/>
    <property type="match status" value="1"/>
</dbReference>
<gene>
    <name evidence="2" type="ORF">V8G54_033411</name>
</gene>
<accession>A0AAQ3RGB4</accession>
<reference evidence="2 3" key="1">
    <citation type="journal article" date="2023" name="Life. Sci Alliance">
        <title>Evolutionary insights into 3D genome organization and epigenetic landscape of Vigna mungo.</title>
        <authorList>
            <person name="Junaid A."/>
            <person name="Singh B."/>
            <person name="Bhatia S."/>
        </authorList>
    </citation>
    <scope>NUCLEOTIDE SEQUENCE [LARGE SCALE GENOMIC DNA]</scope>
    <source>
        <strain evidence="2">Urdbean</strain>
    </source>
</reference>
<feature type="compositionally biased region" description="Polar residues" evidence="1">
    <location>
        <begin position="65"/>
        <end position="79"/>
    </location>
</feature>
<sequence>MIHDSPVNSLPPPNSQSAIRLSSAWLDVERETHTKAEEREEWKPEQRIGSETTHKARSMDHATTPFPQTQKAPPTTTSESPRRVEDGKGEIFGVILGRSASVSTSFSSASGAFEVTMKRAFSMGRSSSVSERYCRIHDTAIASPIEDDDDDEVEGTARSKEEKGVRMKIKILKACKRLLRFPF</sequence>
<dbReference type="Proteomes" id="UP001374535">
    <property type="component" value="Chromosome 10"/>
</dbReference>
<keyword evidence="3" id="KW-1185">Reference proteome</keyword>
<feature type="region of interest" description="Disordered" evidence="1">
    <location>
        <begin position="1"/>
        <end position="88"/>
    </location>
</feature>
<evidence type="ECO:0000313" key="2">
    <source>
        <dbReference type="EMBL" id="WVY94323.1"/>
    </source>
</evidence>
<evidence type="ECO:0000313" key="3">
    <source>
        <dbReference type="Proteomes" id="UP001374535"/>
    </source>
</evidence>
<evidence type="ECO:0000256" key="1">
    <source>
        <dbReference type="SAM" id="MobiDB-lite"/>
    </source>
</evidence>
<dbReference type="AlphaFoldDB" id="A0AAQ3RGB4"/>